<dbReference type="KEGG" id="ypa:YPA_2817"/>
<dbReference type="GeneID" id="57975382"/>
<dbReference type="PATRIC" id="fig|360102.15.peg.1500"/>
<dbReference type="PROSITE" id="PS51000">
    <property type="entry name" value="HTH_DEOR_2"/>
    <property type="match status" value="1"/>
</dbReference>
<evidence type="ECO:0000256" key="2">
    <source>
        <dbReference type="ARBA" id="ARBA00023125"/>
    </source>
</evidence>
<dbReference type="Gene3D" id="1.10.10.10">
    <property type="entry name" value="Winged helix-like DNA-binding domain superfamily/Winged helix DNA-binding domain"/>
    <property type="match status" value="1"/>
</dbReference>
<dbReference type="Pfam" id="PF00455">
    <property type="entry name" value="DeoRC"/>
    <property type="match status" value="1"/>
</dbReference>
<dbReference type="EMBL" id="CP000308">
    <property type="protein sequence ID" value="ABG14779.1"/>
    <property type="molecule type" value="Genomic_DNA"/>
</dbReference>
<dbReference type="PANTHER" id="PTHR30363">
    <property type="entry name" value="HTH-TYPE TRANSCRIPTIONAL REGULATOR SRLR-RELATED"/>
    <property type="match status" value="1"/>
</dbReference>
<organism evidence="5 6">
    <name type="scientific">Yersinia pestis bv. Antiqua (strain Antiqua)</name>
    <dbReference type="NCBI Taxonomy" id="360102"/>
    <lineage>
        <taxon>Bacteria</taxon>
        <taxon>Pseudomonadati</taxon>
        <taxon>Pseudomonadota</taxon>
        <taxon>Gammaproteobacteria</taxon>
        <taxon>Enterobacterales</taxon>
        <taxon>Yersiniaceae</taxon>
        <taxon>Yersinia</taxon>
    </lineage>
</organism>
<evidence type="ECO:0000313" key="6">
    <source>
        <dbReference type="Proteomes" id="UP000001971"/>
    </source>
</evidence>
<feature type="domain" description="HTH deoR-type" evidence="4">
    <location>
        <begin position="3"/>
        <end position="58"/>
    </location>
</feature>
<evidence type="ECO:0000256" key="3">
    <source>
        <dbReference type="ARBA" id="ARBA00023163"/>
    </source>
</evidence>
<sequence>MLQAERHKIICTHVQQQGSALVTELSVLCQVSQETIRRDLTVLQKKQKLIRSFGGAVALDSPEIPVIDIKEIHDGLNVIDRAESFRKRTEEHPDTKMKIAKAALQFIRPGDCILLDNSSSCWFLARQIPDIEITVVTNSVKIIQALACRDKLRIIGIGGEYSARHDDFHGPVAENAIRNFQINTFFFSCQGINQDSGVRDGNDINAKLKQVMLQVSGQKILLADSSKFDQYAFCKICTLDEVDILITNRLSSQNYRSDNPKLNIIESDK</sequence>
<dbReference type="InterPro" id="IPR037171">
    <property type="entry name" value="NagB/RpiA_transferase-like"/>
</dbReference>
<dbReference type="AlphaFoldDB" id="A0A0E1NRE7"/>
<keyword evidence="2" id="KW-0238">DNA-binding</keyword>
<dbReference type="Proteomes" id="UP000001971">
    <property type="component" value="Chromosome"/>
</dbReference>
<dbReference type="InterPro" id="IPR036388">
    <property type="entry name" value="WH-like_DNA-bd_sf"/>
</dbReference>
<gene>
    <name evidence="5" type="ordered locus">YPA_2817</name>
</gene>
<dbReference type="SUPFAM" id="SSF100950">
    <property type="entry name" value="NagB/RpiA/CoA transferase-like"/>
    <property type="match status" value="1"/>
</dbReference>
<dbReference type="SMART" id="SM01134">
    <property type="entry name" value="DeoRC"/>
    <property type="match status" value="1"/>
</dbReference>
<dbReference type="Pfam" id="PF08220">
    <property type="entry name" value="HTH_DeoR"/>
    <property type="match status" value="1"/>
</dbReference>
<keyword evidence="3" id="KW-0804">Transcription</keyword>
<accession>A0A0E1NRE7</accession>
<dbReference type="GO" id="GO:0003700">
    <property type="term" value="F:DNA-binding transcription factor activity"/>
    <property type="evidence" value="ECO:0007669"/>
    <property type="project" value="InterPro"/>
</dbReference>
<dbReference type="PANTHER" id="PTHR30363:SF44">
    <property type="entry name" value="AGA OPERON TRANSCRIPTIONAL REPRESSOR-RELATED"/>
    <property type="match status" value="1"/>
</dbReference>
<dbReference type="GO" id="GO:0003677">
    <property type="term" value="F:DNA binding"/>
    <property type="evidence" value="ECO:0007669"/>
    <property type="project" value="UniProtKB-KW"/>
</dbReference>
<evidence type="ECO:0000259" key="4">
    <source>
        <dbReference type="PROSITE" id="PS51000"/>
    </source>
</evidence>
<dbReference type="PROSITE" id="PS00894">
    <property type="entry name" value="HTH_DEOR_1"/>
    <property type="match status" value="1"/>
</dbReference>
<keyword evidence="1" id="KW-0805">Transcription regulation</keyword>
<proteinExistence type="predicted"/>
<dbReference type="HOGENOM" id="CLU_060699_1_2_6"/>
<dbReference type="SUPFAM" id="SSF46785">
    <property type="entry name" value="Winged helix' DNA-binding domain"/>
    <property type="match status" value="1"/>
</dbReference>
<dbReference type="InterPro" id="IPR050313">
    <property type="entry name" value="Carb_Metab_HTH_regulators"/>
</dbReference>
<dbReference type="InterPro" id="IPR036390">
    <property type="entry name" value="WH_DNA-bd_sf"/>
</dbReference>
<dbReference type="PRINTS" id="PR00037">
    <property type="entry name" value="HTHLACR"/>
</dbReference>
<evidence type="ECO:0000313" key="5">
    <source>
        <dbReference type="EMBL" id="ABG14779.1"/>
    </source>
</evidence>
<dbReference type="InterPro" id="IPR001034">
    <property type="entry name" value="DeoR_HTH"/>
</dbReference>
<protein>
    <submittedName>
        <fullName evidence="5">Putative deoR-family regulatory protein</fullName>
    </submittedName>
</protein>
<dbReference type="SMART" id="SM00420">
    <property type="entry name" value="HTH_DEOR"/>
    <property type="match status" value="1"/>
</dbReference>
<evidence type="ECO:0000256" key="1">
    <source>
        <dbReference type="ARBA" id="ARBA00023015"/>
    </source>
</evidence>
<name>A0A0E1NRE7_YERPA</name>
<dbReference type="InterPro" id="IPR014036">
    <property type="entry name" value="DeoR-like_C"/>
</dbReference>
<dbReference type="RefSeq" id="WP_002209424.1">
    <property type="nucleotide sequence ID" value="NC_008150.1"/>
</dbReference>
<dbReference type="InterPro" id="IPR018356">
    <property type="entry name" value="Tscrpt_reg_HTH_DeoR_CS"/>
</dbReference>
<reference evidence="5 6" key="1">
    <citation type="journal article" date="2006" name="J. Bacteriol.">
        <title>Complete genome sequence of Yersinia pestis strains Antiqua and Nepal516: evidence of gene reduction in an emerging pathogen.</title>
        <authorList>
            <person name="Chain P.S."/>
            <person name="Hu P."/>
            <person name="Malfatti S.A."/>
            <person name="Radnedge L."/>
            <person name="Larimer F."/>
            <person name="Vergez L.M."/>
            <person name="Worsham P."/>
            <person name="Chu M.C."/>
            <person name="Andersen G.L."/>
        </authorList>
    </citation>
    <scope>NUCLEOTIDE SEQUENCE [LARGE SCALE GENOMIC DNA]</scope>
    <source>
        <strain evidence="5 6">Antiqua</strain>
    </source>
</reference>